<evidence type="ECO:0000256" key="5">
    <source>
        <dbReference type="RuleBase" id="RU003560"/>
    </source>
</evidence>
<evidence type="ECO:0000256" key="3">
    <source>
        <dbReference type="ARBA" id="ARBA00022679"/>
    </source>
</evidence>
<comment type="similarity">
    <text evidence="5">Belongs to the class-III pyridoxal-phosphate-dependent aminotransferase family.</text>
</comment>
<dbReference type="Gene3D" id="3.90.1150.10">
    <property type="entry name" value="Aspartate Aminotransferase, domain 1"/>
    <property type="match status" value="2"/>
</dbReference>
<dbReference type="Pfam" id="PF00202">
    <property type="entry name" value="Aminotran_3"/>
    <property type="match status" value="1"/>
</dbReference>
<evidence type="ECO:0000256" key="4">
    <source>
        <dbReference type="ARBA" id="ARBA00022898"/>
    </source>
</evidence>
<comment type="cofactor">
    <cofactor evidence="1">
        <name>pyridoxal 5'-phosphate</name>
        <dbReference type="ChEBI" id="CHEBI:597326"/>
    </cofactor>
</comment>
<proteinExistence type="inferred from homology"/>
<sequence>MQSVTPEQTLAEPAMQELLNMLGINVEYTRAEGDTLRYVGPDGTPETVVDYAGGYGALVLGHNHPALVDTAVTFLSERRPVLAQASRQPAVDQIAARLNDIVGREFGTDERYFAIFSNSGAESIEVALKHAEFDRVLRVRSLLDEVEAHIAEVAAQAQTVAPPPGSGADLSTVLSGLRRDNAEAAARPPVFVALAGSFHGKLVGSVQLTHNPSYRTPFAGLAPAARFVSLDDLDAFDRIAEETRTVLRDVRVVDGVAVVVERPIPVVAAFVMEVIQGEGGIRVVTPAQADRIRQGCAALDCPIVVDEIQSGLGRTGAFFASSQIGFAADYLTLAKGLGGGITKTAVTLVAQRRYRRDFALVHSSTFARDGLSTAVTARVLELLEAENGAAYLRAKEKGEKLAEIFHDLRRRFPGVVREVRGRGLMLGLEFDDQSGSAAPAIAGASANGMLGYVISGYLLRVHRIRTFPTASAANTLRFEPSLNLADADIERLRVALEALCVALRDQDEQALMGGGAG</sequence>
<dbReference type="PANTHER" id="PTHR11986:SF79">
    <property type="entry name" value="ACETYLORNITHINE AMINOTRANSFERASE, MITOCHONDRIAL"/>
    <property type="match status" value="1"/>
</dbReference>
<dbReference type="InterPro" id="IPR050103">
    <property type="entry name" value="Class-III_PLP-dep_AT"/>
</dbReference>
<dbReference type="InterPro" id="IPR005814">
    <property type="entry name" value="Aminotrans_3"/>
</dbReference>
<keyword evidence="3" id="KW-0808">Transferase</keyword>
<keyword evidence="4 5" id="KW-0663">Pyridoxal phosphate</keyword>
<dbReference type="Proteomes" id="UP000809587">
    <property type="component" value="Unassembled WGS sequence"/>
</dbReference>
<comment type="caution">
    <text evidence="6">The sequence shown here is derived from an EMBL/GenBank/DDBJ whole genome shotgun (WGS) entry which is preliminary data.</text>
</comment>
<reference evidence="6 7" key="1">
    <citation type="submission" date="2021-02" db="EMBL/GenBank/DDBJ databases">
        <authorList>
            <person name="Lee D.-H."/>
        </authorList>
    </citation>
    <scope>NUCLEOTIDE SEQUENCE [LARGE SCALE GENOMIC DNA]</scope>
    <source>
        <strain evidence="6 7">MMS20-R2-29</strain>
    </source>
</reference>
<keyword evidence="7" id="KW-1185">Reference proteome</keyword>
<gene>
    <name evidence="6" type="ORF">JQN84_27550</name>
</gene>
<keyword evidence="2 6" id="KW-0032">Aminotransferase</keyword>
<evidence type="ECO:0000256" key="1">
    <source>
        <dbReference type="ARBA" id="ARBA00001933"/>
    </source>
</evidence>
<dbReference type="PANTHER" id="PTHR11986">
    <property type="entry name" value="AMINOTRANSFERASE CLASS III"/>
    <property type="match status" value="1"/>
</dbReference>
<dbReference type="InterPro" id="IPR015424">
    <property type="entry name" value="PyrdxlP-dep_Trfase"/>
</dbReference>
<dbReference type="InterPro" id="IPR015421">
    <property type="entry name" value="PyrdxlP-dep_Trfase_major"/>
</dbReference>
<evidence type="ECO:0000313" key="7">
    <source>
        <dbReference type="Proteomes" id="UP000809587"/>
    </source>
</evidence>
<protein>
    <submittedName>
        <fullName evidence="6">Aspartate aminotransferase family protein</fullName>
    </submittedName>
</protein>
<evidence type="ECO:0000313" key="6">
    <source>
        <dbReference type="EMBL" id="MBM7086288.1"/>
    </source>
</evidence>
<dbReference type="InterPro" id="IPR015422">
    <property type="entry name" value="PyrdxlP-dep_Trfase_small"/>
</dbReference>
<organism evidence="6 7">
    <name type="scientific">Micromonospora humidisoli</name>
    <dbReference type="NCBI Taxonomy" id="2807622"/>
    <lineage>
        <taxon>Bacteria</taxon>
        <taxon>Bacillati</taxon>
        <taxon>Actinomycetota</taxon>
        <taxon>Actinomycetes</taxon>
        <taxon>Micromonosporales</taxon>
        <taxon>Micromonosporaceae</taxon>
        <taxon>Micromonospora</taxon>
    </lineage>
</organism>
<name>A0ABS2JID9_9ACTN</name>
<evidence type="ECO:0000256" key="2">
    <source>
        <dbReference type="ARBA" id="ARBA00022576"/>
    </source>
</evidence>
<dbReference type="EMBL" id="JAFEUO010000009">
    <property type="protein sequence ID" value="MBM7086288.1"/>
    <property type="molecule type" value="Genomic_DNA"/>
</dbReference>
<accession>A0ABS2JID9</accession>
<dbReference type="Gene3D" id="3.40.640.10">
    <property type="entry name" value="Type I PLP-dependent aspartate aminotransferase-like (Major domain)"/>
    <property type="match status" value="2"/>
</dbReference>
<dbReference type="SUPFAM" id="SSF53383">
    <property type="entry name" value="PLP-dependent transferases"/>
    <property type="match status" value="1"/>
</dbReference>
<dbReference type="GO" id="GO:0008483">
    <property type="term" value="F:transaminase activity"/>
    <property type="evidence" value="ECO:0007669"/>
    <property type="project" value="UniProtKB-KW"/>
</dbReference>